<organism evidence="2 3">
    <name type="scientific">Paramecium pentaurelia</name>
    <dbReference type="NCBI Taxonomy" id="43138"/>
    <lineage>
        <taxon>Eukaryota</taxon>
        <taxon>Sar</taxon>
        <taxon>Alveolata</taxon>
        <taxon>Ciliophora</taxon>
        <taxon>Intramacronucleata</taxon>
        <taxon>Oligohymenophorea</taxon>
        <taxon>Peniculida</taxon>
        <taxon>Parameciidae</taxon>
        <taxon>Paramecium</taxon>
    </lineage>
</organism>
<dbReference type="AlphaFoldDB" id="A0A8S1TNT7"/>
<name>A0A8S1TNT7_9CILI</name>
<dbReference type="GO" id="GO:0000977">
    <property type="term" value="F:RNA polymerase II transcription regulatory region sequence-specific DNA binding"/>
    <property type="evidence" value="ECO:0007669"/>
    <property type="project" value="TreeGrafter"/>
</dbReference>
<evidence type="ECO:0000259" key="1">
    <source>
        <dbReference type="Pfam" id="PF26600"/>
    </source>
</evidence>
<sequence length="439" mass="51663">MKYQLNICQQEIVINSSNSKNKIKLLCEHEVDQNDKIDVNTYKCIIQLKHKFQQCEHEVEYYCFEKDKIDNKCHFICDKLLPCGDRCKKKCYENCLPCINNCQGLKNLNLCEHFIESRNIDQEQQKQCNQEVKVKLDCGHTANFQCWQREELQKSYICKQTCNKKRICGHSFNQCKNYCFQQQCSPCLQQITLKLDCDHEQQIQCYQKDDYINTVCKECQNKNINNKKKNLKNQVSIDLKCGHKVQTTYDQKAAVLQSFQCLEKCIKPPICQHNQPCDKFCYQECTPCIEIIVQELSCGHQAKLYCFNAKQELENYKCKQPCNKKWPCSHLYPCQKECGDHNCTPCQQKVTKQLKCAHTITKICSDLEKYKCRENCTKQQQCGHPCLKYCSEECDPCEYKISKVFASCAHVIEIPCFQKESFKTQKCQQCNEKNNCFFQ</sequence>
<dbReference type="PANTHER" id="PTHR12360">
    <property type="entry name" value="NUCLEAR TRANSCRIPTION FACTOR, X-BOX BINDING 1 NFX1"/>
    <property type="match status" value="1"/>
</dbReference>
<gene>
    <name evidence="2" type="ORF">PPENT_87.1.T0230270</name>
</gene>
<keyword evidence="3" id="KW-1185">Reference proteome</keyword>
<dbReference type="GO" id="GO:0005634">
    <property type="term" value="C:nucleus"/>
    <property type="evidence" value="ECO:0007669"/>
    <property type="project" value="TreeGrafter"/>
</dbReference>
<dbReference type="InterPro" id="IPR058254">
    <property type="entry name" value="zf-CHCC_shd"/>
</dbReference>
<feature type="domain" description="Putative CHCC zinc finger" evidence="1">
    <location>
        <begin position="191"/>
        <end position="218"/>
    </location>
</feature>
<dbReference type="InterPro" id="IPR034078">
    <property type="entry name" value="NFX1_fam"/>
</dbReference>
<dbReference type="OrthoDB" id="536399at2759"/>
<reference evidence="2" key="1">
    <citation type="submission" date="2021-01" db="EMBL/GenBank/DDBJ databases">
        <authorList>
            <consortium name="Genoscope - CEA"/>
            <person name="William W."/>
        </authorList>
    </citation>
    <scope>NUCLEOTIDE SEQUENCE</scope>
</reference>
<dbReference type="Proteomes" id="UP000689195">
    <property type="component" value="Unassembled WGS sequence"/>
</dbReference>
<dbReference type="PANTHER" id="PTHR12360:SF12">
    <property type="entry name" value="TRANSCRIPTIONAL REPRESSOR NF-X1"/>
    <property type="match status" value="1"/>
</dbReference>
<dbReference type="EMBL" id="CAJJDO010000023">
    <property type="protein sequence ID" value="CAD8152846.1"/>
    <property type="molecule type" value="Genomic_DNA"/>
</dbReference>
<protein>
    <recommendedName>
        <fullName evidence="1">Putative CHCC zinc finger domain-containing protein</fullName>
    </recommendedName>
</protein>
<evidence type="ECO:0000313" key="3">
    <source>
        <dbReference type="Proteomes" id="UP000689195"/>
    </source>
</evidence>
<comment type="caution">
    <text evidence="2">The sequence shown here is derived from an EMBL/GenBank/DDBJ whole genome shotgun (WGS) entry which is preliminary data.</text>
</comment>
<evidence type="ECO:0000313" key="2">
    <source>
        <dbReference type="EMBL" id="CAD8152846.1"/>
    </source>
</evidence>
<dbReference type="Pfam" id="PF26600">
    <property type="entry name" value="zf-CHCC_shd"/>
    <property type="match status" value="1"/>
</dbReference>
<accession>A0A8S1TNT7</accession>
<dbReference type="GO" id="GO:0000981">
    <property type="term" value="F:DNA-binding transcription factor activity, RNA polymerase II-specific"/>
    <property type="evidence" value="ECO:0007669"/>
    <property type="project" value="TreeGrafter"/>
</dbReference>
<proteinExistence type="predicted"/>